<evidence type="ECO:0000313" key="4">
    <source>
        <dbReference type="Proteomes" id="UP000000663"/>
    </source>
</evidence>
<organism evidence="3 4">
    <name type="scientific">Methanocella arvoryzae (strain DSM 22066 / NBRC 105507 / MRE50)</name>
    <dbReference type="NCBI Taxonomy" id="351160"/>
    <lineage>
        <taxon>Archaea</taxon>
        <taxon>Methanobacteriati</taxon>
        <taxon>Methanobacteriota</taxon>
        <taxon>Stenosarchaea group</taxon>
        <taxon>Methanomicrobia</taxon>
        <taxon>Methanocellales</taxon>
        <taxon>Methanocellaceae</taxon>
        <taxon>Methanocella</taxon>
    </lineage>
</organism>
<protein>
    <submittedName>
        <fullName evidence="3">Predicted hemerythrin-like protein</fullName>
    </submittedName>
</protein>
<dbReference type="OrthoDB" id="381337at2157"/>
<dbReference type="GO" id="GO:0005886">
    <property type="term" value="C:plasma membrane"/>
    <property type="evidence" value="ECO:0007669"/>
    <property type="project" value="TreeGrafter"/>
</dbReference>
<dbReference type="Proteomes" id="UP000000663">
    <property type="component" value="Chromosome"/>
</dbReference>
<dbReference type="EMBL" id="AM114193">
    <property type="protein sequence ID" value="CAJ37406.1"/>
    <property type="molecule type" value="Genomic_DNA"/>
</dbReference>
<evidence type="ECO:0000256" key="1">
    <source>
        <dbReference type="SAM" id="MobiDB-lite"/>
    </source>
</evidence>
<accession>Q0W2I7</accession>
<reference evidence="3 4" key="1">
    <citation type="journal article" date="2006" name="Science">
        <title>Genome of rice cluster I archaea -- the key methane producers in the rice rhizosphere.</title>
        <authorList>
            <person name="Erkel C."/>
            <person name="Kube M."/>
            <person name="Reinhardt R."/>
            <person name="Liesack W."/>
        </authorList>
    </citation>
    <scope>NUCLEOTIDE SEQUENCE [LARGE SCALE GENOMIC DNA]</scope>
    <source>
        <strain evidence="4">DSM 22066 / NBRC 105507 / MRE50</strain>
    </source>
</reference>
<keyword evidence="4" id="KW-1185">Reference proteome</keyword>
<dbReference type="PANTHER" id="PTHR39966:SF1">
    <property type="entry name" value="HEMERYTHRIN-LIKE DOMAIN-CONTAINING PROTEIN"/>
    <property type="match status" value="1"/>
</dbReference>
<proteinExistence type="predicted"/>
<dbReference type="eggNOG" id="arCOG01471">
    <property type="taxonomic scope" value="Archaea"/>
</dbReference>
<dbReference type="InterPro" id="IPR012312">
    <property type="entry name" value="Hemerythrin-like"/>
</dbReference>
<name>Q0W2I7_METAR</name>
<dbReference type="Pfam" id="PF01814">
    <property type="entry name" value="Hemerythrin"/>
    <property type="match status" value="1"/>
</dbReference>
<dbReference type="Gene3D" id="1.20.120.520">
    <property type="entry name" value="nmb1532 protein domain like"/>
    <property type="match status" value="1"/>
</dbReference>
<dbReference type="KEGG" id="rci:RCIX2305"/>
<dbReference type="PANTHER" id="PTHR39966">
    <property type="entry name" value="BLL2471 PROTEIN-RELATED"/>
    <property type="match status" value="1"/>
</dbReference>
<dbReference type="GeneID" id="5143236"/>
<feature type="domain" description="Hemerythrin-like" evidence="2">
    <location>
        <begin position="22"/>
        <end position="156"/>
    </location>
</feature>
<dbReference type="STRING" id="351160.RCIX2305"/>
<dbReference type="AlphaFoldDB" id="Q0W2I7"/>
<sequence length="210" mass="23625">MVQIAPQEPPGRFGKESVMTSPTEMLSRDHALMERLMISIESMIASIANGASMDLRPLNRAALLMKKLGAEHHMSDEERLIFPRIETSGRHEDLLKTLRLQHDRGRAIIDRIIDTTQAGGVDTVGEMNEIVRLCMSFIVMYRSHAAIEETVLFPALYDFASSDEIMNIQAIMRGEEEGLMRDQRFRNMMDSLAAIEAVAGTSDISRFTPE</sequence>
<evidence type="ECO:0000259" key="2">
    <source>
        <dbReference type="Pfam" id="PF01814"/>
    </source>
</evidence>
<dbReference type="RefSeq" id="WP_012035175.1">
    <property type="nucleotide sequence ID" value="NC_009464.1"/>
</dbReference>
<evidence type="ECO:0000313" key="3">
    <source>
        <dbReference type="EMBL" id="CAJ37406.1"/>
    </source>
</evidence>
<gene>
    <name evidence="3" type="ORF">RCIX2305</name>
</gene>
<dbReference type="CDD" id="cd12108">
    <property type="entry name" value="Hr-like"/>
    <property type="match status" value="1"/>
</dbReference>
<feature type="region of interest" description="Disordered" evidence="1">
    <location>
        <begin position="1"/>
        <end position="20"/>
    </location>
</feature>